<dbReference type="SUPFAM" id="SSF52402">
    <property type="entry name" value="Adenine nucleotide alpha hydrolases-like"/>
    <property type="match status" value="2"/>
</dbReference>
<dbReference type="GO" id="GO:0005737">
    <property type="term" value="C:cytoplasm"/>
    <property type="evidence" value="ECO:0007669"/>
    <property type="project" value="UniProtKB-SubCell"/>
</dbReference>
<evidence type="ECO:0000259" key="5">
    <source>
        <dbReference type="Pfam" id="PF00582"/>
    </source>
</evidence>
<gene>
    <name evidence="6" type="ORF">H2O73_01640</name>
</gene>
<accession>A0A7W2FN20</accession>
<organism evidence="6 7">
    <name type="scientific">Vibrio marinisediminis</name>
    <dbReference type="NCBI Taxonomy" id="2758441"/>
    <lineage>
        <taxon>Bacteria</taxon>
        <taxon>Pseudomonadati</taxon>
        <taxon>Pseudomonadota</taxon>
        <taxon>Gammaproteobacteria</taxon>
        <taxon>Vibrionales</taxon>
        <taxon>Vibrionaceae</taxon>
        <taxon>Vibrio</taxon>
    </lineage>
</organism>
<protein>
    <submittedName>
        <fullName evidence="6">Universal stress protein</fullName>
    </submittedName>
</protein>
<dbReference type="AlphaFoldDB" id="A0A7W2FN20"/>
<comment type="similarity">
    <text evidence="2">Belongs to the universal stress protein A family.</text>
</comment>
<dbReference type="RefSeq" id="WP_182105863.1">
    <property type="nucleotide sequence ID" value="NZ_JACFYF010000001.1"/>
</dbReference>
<dbReference type="Proteomes" id="UP000571701">
    <property type="component" value="Unassembled WGS sequence"/>
</dbReference>
<evidence type="ECO:0000256" key="2">
    <source>
        <dbReference type="ARBA" id="ARBA00008791"/>
    </source>
</evidence>
<evidence type="ECO:0000256" key="3">
    <source>
        <dbReference type="ARBA" id="ARBA00022490"/>
    </source>
</evidence>
<dbReference type="EMBL" id="JACFYF010000001">
    <property type="protein sequence ID" value="MBA5761029.1"/>
    <property type="molecule type" value="Genomic_DNA"/>
</dbReference>
<comment type="function">
    <text evidence="4">Required for resistance to DNA-damaging agents.</text>
</comment>
<sequence length="310" mass="34346">MKEFKNILFVSQGLTGNSDSLEQALTLSNNNHASLMGIIICPSLPENMSKYEEVYEKSLLENLDSEVKQCVSKNNQDDRRVFPIKIASGDKPAIKVIKTVLNDGCDLLIKDAEPLNEGSEGFKALDMKLLRKSPCAIWLNRPSPKDHAKKRVAVAIDPIVEGPEGKKLALQLLEVSRSIADSCDSQLHVISCWEYELENYLRDHSWIQVDEERLNAEIESVRSNHREILDSLIIESGISGEITVHHINGRADDEIPQCVANLEIDILAMGTIARTGIKGLVMGNTAENVLQSIKCSLVALKPEGFISPIH</sequence>
<name>A0A7W2FN20_9VIBR</name>
<comment type="subcellular location">
    <subcellularLocation>
        <location evidence="1">Cytoplasm</location>
    </subcellularLocation>
</comment>
<evidence type="ECO:0000313" key="7">
    <source>
        <dbReference type="Proteomes" id="UP000571701"/>
    </source>
</evidence>
<comment type="caution">
    <text evidence="6">The sequence shown here is derived from an EMBL/GenBank/DDBJ whole genome shotgun (WGS) entry which is preliminary data.</text>
</comment>
<dbReference type="PANTHER" id="PTHR47892:SF1">
    <property type="entry name" value="UNIVERSAL STRESS PROTEIN E"/>
    <property type="match status" value="1"/>
</dbReference>
<evidence type="ECO:0000256" key="1">
    <source>
        <dbReference type="ARBA" id="ARBA00004496"/>
    </source>
</evidence>
<proteinExistence type="inferred from homology"/>
<evidence type="ECO:0000256" key="4">
    <source>
        <dbReference type="ARBA" id="ARBA00037131"/>
    </source>
</evidence>
<evidence type="ECO:0000313" key="6">
    <source>
        <dbReference type="EMBL" id="MBA5761029.1"/>
    </source>
</evidence>
<dbReference type="InterPro" id="IPR006016">
    <property type="entry name" value="UspA"/>
</dbReference>
<dbReference type="Gene3D" id="3.40.50.12370">
    <property type="match status" value="1"/>
</dbReference>
<reference evidence="6 7" key="1">
    <citation type="submission" date="2020-07" db="EMBL/GenBank/DDBJ databases">
        <title>Vibrio marinisediminis sp. nov., isolated from marine sediment.</title>
        <authorList>
            <person name="Ji X."/>
        </authorList>
    </citation>
    <scope>NUCLEOTIDE SEQUENCE [LARGE SCALE GENOMIC DNA]</scope>
    <source>
        <strain evidence="6 7">404</strain>
    </source>
</reference>
<keyword evidence="7" id="KW-1185">Reference proteome</keyword>
<feature type="domain" description="UspA" evidence="5">
    <location>
        <begin position="150"/>
        <end position="300"/>
    </location>
</feature>
<dbReference type="PANTHER" id="PTHR47892">
    <property type="entry name" value="UNIVERSAL STRESS PROTEIN E"/>
    <property type="match status" value="1"/>
</dbReference>
<keyword evidence="3" id="KW-0963">Cytoplasm</keyword>
<dbReference type="Pfam" id="PF00582">
    <property type="entry name" value="Usp"/>
    <property type="match status" value="1"/>
</dbReference>